<feature type="compositionally biased region" description="Gly residues" evidence="1">
    <location>
        <begin position="322"/>
        <end position="331"/>
    </location>
</feature>
<feature type="region of interest" description="Disordered" evidence="1">
    <location>
        <begin position="1"/>
        <end position="28"/>
    </location>
</feature>
<dbReference type="Proteomes" id="UP001239213">
    <property type="component" value="Unassembled WGS sequence"/>
</dbReference>
<gene>
    <name evidence="2" type="ORF">CCUS01_10253</name>
</gene>
<proteinExistence type="predicted"/>
<dbReference type="EMBL" id="MPDP01000288">
    <property type="protein sequence ID" value="KAK1456073.1"/>
    <property type="molecule type" value="Genomic_DNA"/>
</dbReference>
<feature type="compositionally biased region" description="Basic and acidic residues" evidence="1">
    <location>
        <begin position="290"/>
        <end position="302"/>
    </location>
</feature>
<name>A0AAI9UD16_9PEZI</name>
<accession>A0AAI9UD16</accession>
<evidence type="ECO:0000313" key="2">
    <source>
        <dbReference type="EMBL" id="KAK1456073.1"/>
    </source>
</evidence>
<evidence type="ECO:0000313" key="3">
    <source>
        <dbReference type="Proteomes" id="UP001239213"/>
    </source>
</evidence>
<evidence type="ECO:0000256" key="1">
    <source>
        <dbReference type="SAM" id="MobiDB-lite"/>
    </source>
</evidence>
<feature type="compositionally biased region" description="Low complexity" evidence="1">
    <location>
        <begin position="72"/>
        <end position="121"/>
    </location>
</feature>
<feature type="compositionally biased region" description="Acidic residues" evidence="1">
    <location>
        <begin position="280"/>
        <end position="289"/>
    </location>
</feature>
<feature type="region of interest" description="Disordered" evidence="1">
    <location>
        <begin position="232"/>
        <end position="331"/>
    </location>
</feature>
<feature type="compositionally biased region" description="Basic residues" evidence="1">
    <location>
        <begin position="248"/>
        <end position="273"/>
    </location>
</feature>
<organism evidence="2 3">
    <name type="scientific">Colletotrichum cuscutae</name>
    <dbReference type="NCBI Taxonomy" id="1209917"/>
    <lineage>
        <taxon>Eukaryota</taxon>
        <taxon>Fungi</taxon>
        <taxon>Dikarya</taxon>
        <taxon>Ascomycota</taxon>
        <taxon>Pezizomycotina</taxon>
        <taxon>Sordariomycetes</taxon>
        <taxon>Hypocreomycetidae</taxon>
        <taxon>Glomerellales</taxon>
        <taxon>Glomerellaceae</taxon>
        <taxon>Colletotrichum</taxon>
        <taxon>Colletotrichum acutatum species complex</taxon>
    </lineage>
</organism>
<feature type="region of interest" description="Disordered" evidence="1">
    <location>
        <begin position="46"/>
        <end position="144"/>
    </location>
</feature>
<sequence length="435" mass="47073">MDQEKGKKDKPIIVSSDEGVTPPLTPRTAAAAGHLRLARLLAEGPEGWRADLGPPTLAEFGLAPALPPAPAPVSAHPPASARPPTSRAANARASPAASAASTTSSSASSSIGSGSSASVGSFFDDEDPQGRIRAQTGSKKDHRRCKFKYYQRRQSRSKYRNVYRCKGYPGNSDCKNMLYCSRERKCLHKSNFKDKDGRINLKNCASCRAETRTAKIEDKGEREAKRRQLASEFKAVPFKRGSGAGRNAKGKKRRLGKKNYSARKGKATAKSGRRATAGETESDVESEEESLGHVDLPDERPGLRKRRRKDESDDDDDNYGANGKGGFSGVGGGNGAIPIEALLQRGVNPRENDFGFGGQGNWVLETREAGNLGKGAGLIALRLDIFSGFFALLETSTFPLMTNNFTNGALSLYSYEGWKEGWVVVLHPQGEYWDS</sequence>
<keyword evidence="3" id="KW-1185">Reference proteome</keyword>
<dbReference type="AlphaFoldDB" id="A0AAI9UD16"/>
<feature type="compositionally biased region" description="Basic and acidic residues" evidence="1">
    <location>
        <begin position="1"/>
        <end position="11"/>
    </location>
</feature>
<comment type="caution">
    <text evidence="2">The sequence shown here is derived from an EMBL/GenBank/DDBJ whole genome shotgun (WGS) entry which is preliminary data.</text>
</comment>
<reference evidence="2" key="1">
    <citation type="submission" date="2016-11" db="EMBL/GenBank/DDBJ databases">
        <title>The genome sequence of Colletotrichum cuscutae.</title>
        <authorList>
            <person name="Baroncelli R."/>
        </authorList>
    </citation>
    <scope>NUCLEOTIDE SEQUENCE</scope>
    <source>
        <strain evidence="2">IMI 304802</strain>
    </source>
</reference>
<protein>
    <submittedName>
        <fullName evidence="2">Uncharacterized protein</fullName>
    </submittedName>
</protein>